<dbReference type="EMBL" id="BK067790">
    <property type="protein sequence ID" value="DBA52128.1"/>
    <property type="molecule type" value="Genomic_DNA"/>
</dbReference>
<name>A0AAT9JGF2_9VIRU</name>
<proteinExistence type="predicted"/>
<reference evidence="1" key="1">
    <citation type="journal article" date="2024" name="Environ. Microbiol. Rep.">
        <title>Hiding in plain sight: The discovery of complete genomes of 11 hypothetical spindle-shaped viruses that putatively infect mesophilic ammonia-oxidizing archaea.</title>
        <authorList>
            <person name="Ni Y."/>
            <person name="Xu T."/>
            <person name="Yan S."/>
            <person name="Chen L."/>
            <person name="Wang Y."/>
        </authorList>
    </citation>
    <scope>NUCLEOTIDE SEQUENCE</scope>
    <source>
        <strain evidence="1">NMM1</strain>
    </source>
</reference>
<evidence type="ECO:0000313" key="1">
    <source>
        <dbReference type="EMBL" id="DBA52128.1"/>
    </source>
</evidence>
<protein>
    <submittedName>
        <fullName evidence="1">ORF43</fullName>
    </submittedName>
</protein>
<organism evidence="1">
    <name type="scientific">Nitrosopumilaceae spindle-shaped virus</name>
    <dbReference type="NCBI Taxonomy" id="3065433"/>
    <lineage>
        <taxon>Viruses</taxon>
    </lineage>
</organism>
<accession>A0AAT9JGF2</accession>
<sequence length="194" mass="23326">MIQCIVYQDEEYYLDYDEIMHGSLFLSSENIKNRTYDKKTQIFKSNGRKFVRHCGISNESLYNKLGGWQESWSLVKGIHLTGHGTGRQHMWVRTGNCTIFDVARDQFGDTKEVHLIDYHDPRHKNYIELDIVKDDDGEYMGDRVHEFYEDIMRTRLYRYNQKYDQIHNQIFDELTQTSKPLDETVFKMFRETLR</sequence>
<reference evidence="1" key="2">
    <citation type="submission" date="2024-03" db="EMBL/GenBank/DDBJ databases">
        <authorList>
            <person name="Ni Y."/>
            <person name="Xu T."/>
            <person name="Yan S."/>
            <person name="Chen L."/>
            <person name="Wang Y."/>
        </authorList>
    </citation>
    <scope>NUCLEOTIDE SEQUENCE</scope>
    <source>
        <strain evidence="1">NMM1</strain>
    </source>
</reference>